<proteinExistence type="inferred from homology"/>
<evidence type="ECO:0000313" key="9">
    <source>
        <dbReference type="Proteomes" id="UP000076128"/>
    </source>
</evidence>
<dbReference type="InterPro" id="IPR011765">
    <property type="entry name" value="Pept_M16_N"/>
</dbReference>
<protein>
    <submittedName>
        <fullName evidence="8">M16 family peptidase</fullName>
    </submittedName>
</protein>
<feature type="region of interest" description="Disordered" evidence="5">
    <location>
        <begin position="493"/>
        <end position="513"/>
    </location>
</feature>
<dbReference type="PATRIC" id="fig|1335048.3.peg.3642"/>
<evidence type="ECO:0000313" key="8">
    <source>
        <dbReference type="EMBL" id="AMY70737.1"/>
    </source>
</evidence>
<evidence type="ECO:0000259" key="6">
    <source>
        <dbReference type="Pfam" id="PF00675"/>
    </source>
</evidence>
<keyword evidence="3" id="KW-0482">Metalloprotease</keyword>
<dbReference type="InterPro" id="IPR007863">
    <property type="entry name" value="Peptidase_M16_C"/>
</dbReference>
<comment type="similarity">
    <text evidence="2 4">Belongs to the peptidase M16 family.</text>
</comment>
<dbReference type="SUPFAM" id="SSF63411">
    <property type="entry name" value="LuxS/MPP-like metallohydrolase"/>
    <property type="match status" value="2"/>
</dbReference>
<evidence type="ECO:0000259" key="7">
    <source>
        <dbReference type="Pfam" id="PF05193"/>
    </source>
</evidence>
<gene>
    <name evidence="8" type="ORF">AKL17_3513</name>
</gene>
<dbReference type="STRING" id="1335048.AKL17_3513"/>
<dbReference type="Pfam" id="PF00675">
    <property type="entry name" value="Peptidase_M16"/>
    <property type="match status" value="1"/>
</dbReference>
<dbReference type="PANTHER" id="PTHR11851:SF49">
    <property type="entry name" value="MITOCHONDRIAL-PROCESSING PEPTIDASE SUBUNIT ALPHA"/>
    <property type="match status" value="1"/>
</dbReference>
<dbReference type="GO" id="GO:0046872">
    <property type="term" value="F:metal ion binding"/>
    <property type="evidence" value="ECO:0007669"/>
    <property type="project" value="InterPro"/>
</dbReference>
<feature type="compositionally biased region" description="Basic and acidic residues" evidence="5">
    <location>
        <begin position="553"/>
        <end position="569"/>
    </location>
</feature>
<sequence>MTVRLTTLPNGFRIVTEVMPALASAAVGIWVNAGGRHERAEQNGIAHFLEHMAFKGTKRRTALQIAEEIEDVGGYINAYTSREMTAYYARVLAADVPLALDVISDIVLNPAFDPKEIEIERHVILQEIGQAMDTPDDIIFDWLQEAAYPDQALGRTILGPAERVSAFGRADFAGFVAEHYGPDQMVLSAAGAVDHDLLVRLAEDIFGHLKPVGTALLQPARWLGSERREIKDLEQVHFALAFEAPGYRDEDVYISQVYATALGGGMSSRLFQKIREERGLCYSIFAQAGAYEDTGMMTIYAGTSADEIGELCGLTVDELKRAADDMTEAEVARARAQMKAGLLMGLESPSSRAERMARMLAIWGRVPDVVEAAERIDGVTRDAVRGFAGRMAGGGSRHWRSMAPLTGLRGWRPCANGLPPDAIAAPQGSDRYRADGAAPARAFRFPRLVGVAGAECGVSGALGADLGRGSPWPARLYPPCLLGGAGRIAGHGAAAVPDPARGQRAAGGDHPGQYPPRPGAIGHAGVLDGPALCPPRLHARGNPRRGASRLHRTGPEPDRGGLPAREHGLARGAGEIRLQV</sequence>
<keyword evidence="9" id="KW-1185">Reference proteome</keyword>
<accession>A0A159Z606</accession>
<keyword evidence="3" id="KW-0378">Hydrolase</keyword>
<dbReference type="PANTHER" id="PTHR11851">
    <property type="entry name" value="METALLOPROTEASE"/>
    <property type="match status" value="1"/>
</dbReference>
<feature type="domain" description="Peptidase M16 N-terminal" evidence="6">
    <location>
        <begin position="13"/>
        <end position="160"/>
    </location>
</feature>
<dbReference type="GO" id="GO:0006508">
    <property type="term" value="P:proteolysis"/>
    <property type="evidence" value="ECO:0007669"/>
    <property type="project" value="InterPro"/>
</dbReference>
<evidence type="ECO:0000256" key="1">
    <source>
        <dbReference type="ARBA" id="ARBA00001947"/>
    </source>
</evidence>
<evidence type="ECO:0000256" key="3">
    <source>
        <dbReference type="ARBA" id="ARBA00023049"/>
    </source>
</evidence>
<reference evidence="8 9" key="1">
    <citation type="submission" date="2015-09" db="EMBL/GenBank/DDBJ databases">
        <title>Complete genome sequence of Defluviimonas alba cai42t isolated from an oilfield in Xinjiang.</title>
        <authorList>
            <person name="Geng S."/>
            <person name="Pan X."/>
            <person name="Wu X."/>
        </authorList>
    </citation>
    <scope>NUCLEOTIDE SEQUENCE [LARGE SCALE GENOMIC DNA]</scope>
    <source>
        <strain evidence="9">cai42</strain>
    </source>
</reference>
<feature type="region of interest" description="Disordered" evidence="5">
    <location>
        <begin position="531"/>
        <end position="580"/>
    </location>
</feature>
<dbReference type="FunFam" id="3.30.830.10:FF:000008">
    <property type="entry name" value="Mitochondrial-processing peptidase subunit beta"/>
    <property type="match status" value="1"/>
</dbReference>
<comment type="cofactor">
    <cofactor evidence="1">
        <name>Zn(2+)</name>
        <dbReference type="ChEBI" id="CHEBI:29105"/>
    </cofactor>
</comment>
<dbReference type="Gene3D" id="3.30.830.10">
    <property type="entry name" value="Metalloenzyme, LuxS/M16 peptidase-like"/>
    <property type="match status" value="2"/>
</dbReference>
<evidence type="ECO:0000256" key="4">
    <source>
        <dbReference type="RuleBase" id="RU004447"/>
    </source>
</evidence>
<dbReference type="Pfam" id="PF05193">
    <property type="entry name" value="Peptidase_M16_C"/>
    <property type="match status" value="1"/>
</dbReference>
<dbReference type="InterPro" id="IPR050361">
    <property type="entry name" value="MPP/UQCRC_Complex"/>
</dbReference>
<dbReference type="GO" id="GO:0004222">
    <property type="term" value="F:metalloendopeptidase activity"/>
    <property type="evidence" value="ECO:0007669"/>
    <property type="project" value="InterPro"/>
</dbReference>
<dbReference type="InterPro" id="IPR011249">
    <property type="entry name" value="Metalloenz_LuxS/M16"/>
</dbReference>
<dbReference type="PROSITE" id="PS00143">
    <property type="entry name" value="INSULINASE"/>
    <property type="match status" value="1"/>
</dbReference>
<dbReference type="KEGG" id="daa:AKL17_3513"/>
<feature type="domain" description="Peptidase M16 C-terminal" evidence="7">
    <location>
        <begin position="169"/>
        <end position="338"/>
    </location>
</feature>
<name>A0A159Z606_9RHOB</name>
<organism evidence="8 9">
    <name type="scientific">Frigidibacter mobilis</name>
    <dbReference type="NCBI Taxonomy" id="1335048"/>
    <lineage>
        <taxon>Bacteria</taxon>
        <taxon>Pseudomonadati</taxon>
        <taxon>Pseudomonadota</taxon>
        <taxon>Alphaproteobacteria</taxon>
        <taxon>Rhodobacterales</taxon>
        <taxon>Paracoccaceae</taxon>
        <taxon>Frigidibacter</taxon>
    </lineage>
</organism>
<dbReference type="AlphaFoldDB" id="A0A159Z606"/>
<evidence type="ECO:0000256" key="2">
    <source>
        <dbReference type="ARBA" id="ARBA00007261"/>
    </source>
</evidence>
<feature type="compositionally biased region" description="Basic residues" evidence="5">
    <location>
        <begin position="537"/>
        <end position="552"/>
    </location>
</feature>
<keyword evidence="3" id="KW-0645">Protease</keyword>
<dbReference type="InterPro" id="IPR001431">
    <property type="entry name" value="Pept_M16_Zn_BS"/>
</dbReference>
<dbReference type="Proteomes" id="UP000076128">
    <property type="component" value="Chromosome"/>
</dbReference>
<evidence type="ECO:0000256" key="5">
    <source>
        <dbReference type="SAM" id="MobiDB-lite"/>
    </source>
</evidence>
<dbReference type="EMBL" id="CP012661">
    <property type="protein sequence ID" value="AMY70737.1"/>
    <property type="molecule type" value="Genomic_DNA"/>
</dbReference>